<evidence type="ECO:0000256" key="1">
    <source>
        <dbReference type="SAM" id="MobiDB-lite"/>
    </source>
</evidence>
<dbReference type="Proteomes" id="UP001499987">
    <property type="component" value="Unassembled WGS sequence"/>
</dbReference>
<feature type="region of interest" description="Disordered" evidence="1">
    <location>
        <begin position="1"/>
        <end position="54"/>
    </location>
</feature>
<name>A0ABN1U687_9ACTN</name>
<evidence type="ECO:0000313" key="3">
    <source>
        <dbReference type="Proteomes" id="UP001499987"/>
    </source>
</evidence>
<gene>
    <name evidence="2" type="ORF">GCM10009663_65920</name>
</gene>
<organism evidence="2 3">
    <name type="scientific">Kitasatospora arboriphila</name>
    <dbReference type="NCBI Taxonomy" id="258052"/>
    <lineage>
        <taxon>Bacteria</taxon>
        <taxon>Bacillati</taxon>
        <taxon>Actinomycetota</taxon>
        <taxon>Actinomycetes</taxon>
        <taxon>Kitasatosporales</taxon>
        <taxon>Streptomycetaceae</taxon>
        <taxon>Kitasatospora</taxon>
    </lineage>
</organism>
<evidence type="ECO:0000313" key="2">
    <source>
        <dbReference type="EMBL" id="GAA1116455.1"/>
    </source>
</evidence>
<comment type="caution">
    <text evidence="2">The sequence shown here is derived from an EMBL/GenBank/DDBJ whole genome shotgun (WGS) entry which is preliminary data.</text>
</comment>
<dbReference type="EMBL" id="BAAALD010000099">
    <property type="protein sequence ID" value="GAA1116455.1"/>
    <property type="molecule type" value="Genomic_DNA"/>
</dbReference>
<keyword evidence="3" id="KW-1185">Reference proteome</keyword>
<feature type="compositionally biased region" description="Low complexity" evidence="1">
    <location>
        <begin position="1"/>
        <end position="16"/>
    </location>
</feature>
<sequence length="98" mass="10570">MGREPGLTTGPWLPGPRGFPGERASSHAAGPPRPDLDNEKTGQTRRLSASRTVRDAERDYELLCGLASARQHRGSRHAITMAAVNQVPSRARMRSPGA</sequence>
<accession>A0ABN1U687</accession>
<protein>
    <submittedName>
        <fullName evidence="2">Uncharacterized protein</fullName>
    </submittedName>
</protein>
<proteinExistence type="predicted"/>
<reference evidence="2 3" key="1">
    <citation type="journal article" date="2019" name="Int. J. Syst. Evol. Microbiol.">
        <title>The Global Catalogue of Microorganisms (GCM) 10K type strain sequencing project: providing services to taxonomists for standard genome sequencing and annotation.</title>
        <authorList>
            <consortium name="The Broad Institute Genomics Platform"/>
            <consortium name="The Broad Institute Genome Sequencing Center for Infectious Disease"/>
            <person name="Wu L."/>
            <person name="Ma J."/>
        </authorList>
    </citation>
    <scope>NUCLEOTIDE SEQUENCE [LARGE SCALE GENOMIC DNA]</scope>
    <source>
        <strain evidence="2 3">JCM 13002</strain>
    </source>
</reference>